<dbReference type="OrthoDB" id="9857989at2"/>
<reference evidence="1 2" key="1">
    <citation type="submission" date="2018-02" db="EMBL/GenBank/DDBJ databases">
        <title>Genome sequencing of Solimonas sp. HR-BB.</title>
        <authorList>
            <person name="Lee Y."/>
            <person name="Jeon C.O."/>
        </authorList>
    </citation>
    <scope>NUCLEOTIDE SEQUENCE [LARGE SCALE GENOMIC DNA]</scope>
    <source>
        <strain evidence="1 2">HR-BB</strain>
    </source>
</reference>
<dbReference type="AlphaFoldDB" id="A0A2S5TI06"/>
<dbReference type="Proteomes" id="UP000238220">
    <property type="component" value="Unassembled WGS sequence"/>
</dbReference>
<comment type="caution">
    <text evidence="1">The sequence shown here is derived from an EMBL/GenBank/DDBJ whole genome shotgun (WGS) entry which is preliminary data.</text>
</comment>
<name>A0A2S5TI06_9GAMM</name>
<organism evidence="1 2">
    <name type="scientific">Solimonas fluminis</name>
    <dbReference type="NCBI Taxonomy" id="2086571"/>
    <lineage>
        <taxon>Bacteria</taxon>
        <taxon>Pseudomonadati</taxon>
        <taxon>Pseudomonadota</taxon>
        <taxon>Gammaproteobacteria</taxon>
        <taxon>Nevskiales</taxon>
        <taxon>Nevskiaceae</taxon>
        <taxon>Solimonas</taxon>
    </lineage>
</organism>
<dbReference type="RefSeq" id="WP_104229735.1">
    <property type="nucleotide sequence ID" value="NZ_PSNW01000003.1"/>
</dbReference>
<protein>
    <submittedName>
        <fullName evidence="1">Uncharacterized protein</fullName>
    </submittedName>
</protein>
<proteinExistence type="predicted"/>
<accession>A0A2S5TI06</accession>
<dbReference type="EMBL" id="PSNW01000003">
    <property type="protein sequence ID" value="PPE74577.1"/>
    <property type="molecule type" value="Genomic_DNA"/>
</dbReference>
<sequence>MFTIPASLEAPDAQPSYRNALGISSRDKHYASKTQAAIRRADFERYKQHIRPIEDRLTWMYDNPELRANGVQSARDAVARSFRQGGQALRERLAGQGLALSPQQQAAMARREDLAQGLADANAANRANRAFDQRNARIMTGGAPRYGLGGGQ</sequence>
<evidence type="ECO:0000313" key="2">
    <source>
        <dbReference type="Proteomes" id="UP000238220"/>
    </source>
</evidence>
<keyword evidence="2" id="KW-1185">Reference proteome</keyword>
<gene>
    <name evidence="1" type="ORF">C3942_07390</name>
</gene>
<evidence type="ECO:0000313" key="1">
    <source>
        <dbReference type="EMBL" id="PPE74577.1"/>
    </source>
</evidence>